<feature type="compositionally biased region" description="Low complexity" evidence="1">
    <location>
        <begin position="25"/>
        <end position="38"/>
    </location>
</feature>
<accession>A0A8T0QY29</accession>
<dbReference type="Pfam" id="PF04801">
    <property type="entry name" value="RPC5"/>
    <property type="match status" value="2"/>
</dbReference>
<feature type="compositionally biased region" description="Basic residues" evidence="1">
    <location>
        <begin position="41"/>
        <end position="50"/>
    </location>
</feature>
<keyword evidence="3" id="KW-1185">Reference proteome</keyword>
<protein>
    <recommendedName>
        <fullName evidence="4">DNA-directed RNA polymerase III subunit RPC5</fullName>
    </recommendedName>
</protein>
<feature type="region of interest" description="Disordered" evidence="1">
    <location>
        <begin position="529"/>
        <end position="558"/>
    </location>
</feature>
<feature type="compositionally biased region" description="Pro residues" evidence="1">
    <location>
        <begin position="75"/>
        <end position="89"/>
    </location>
</feature>
<sequence length="707" mass="78070">MATGGDKPPSLDADVDMADLASLDAPAASSAAAAGAPSTRFRPRAKGKPKPKPEAPKPEPLAVPKSELEPDPEPEPVSMPEPVAAPAPPLEDDRLDAMEVDGAGDAAGPGDGAAAEEDFVVREIDVYFTPKPFDDDTKLYIMQYPLRPCWRPYELNEICEEVRVKPLSSEVEVDLSVNKQSENYDQEAPLGLTKQTLSSSKAEDVSDYAVGILKGNLPMELWQSTLRLDIYGSSSEANPKCLILLILAVLVGTVVQLRPSMSHVISGRAYNRQALQSREMNGGASGSKAPSRKGSERPEDSKDHTEDSEPWISLTYQPAGSNIATKYHDKMISNEGVPIDFTMSKSDYVMSLCPGASTSSKHINKCQAIREMLLLPLEERLKKWFTEVSEVNQFDALKHLAPTYSEEEILKALPDYAYLVRGLWVCKSSLLFDDGYASKRDRILLEFTKRESIPEKILQVWIKPDDLRRKRILIPLCKRRGVLKDYKFISSDMSFIKHYPHIVNEQESAWSTHEMNLQESLEVSNKVAWNTRKSTRPNVDSKGPNPNTSKGRDGPAQGSDVLSVLGTVFTANKVRSMQAVVKDLRQLAAKYASNRKDGSKLQALSNAAKSCASLSHDELKHSISLVAAAVHDVFVAKPEVKVSLRNVLIFLFRKKEPNATLTKQEILATAATYLKKEITDREYHQAVTEICISTEDGHLVLKSGDEP</sequence>
<dbReference type="EMBL" id="CM029048">
    <property type="protein sequence ID" value="KAG2578182.1"/>
    <property type="molecule type" value="Genomic_DNA"/>
</dbReference>
<feature type="region of interest" description="Disordered" evidence="1">
    <location>
        <begin position="25"/>
        <end position="90"/>
    </location>
</feature>
<feature type="region of interest" description="Disordered" evidence="1">
    <location>
        <begin position="277"/>
        <end position="311"/>
    </location>
</feature>
<organism evidence="2 3">
    <name type="scientific">Panicum virgatum</name>
    <name type="common">Blackwell switchgrass</name>
    <dbReference type="NCBI Taxonomy" id="38727"/>
    <lineage>
        <taxon>Eukaryota</taxon>
        <taxon>Viridiplantae</taxon>
        <taxon>Streptophyta</taxon>
        <taxon>Embryophyta</taxon>
        <taxon>Tracheophyta</taxon>
        <taxon>Spermatophyta</taxon>
        <taxon>Magnoliopsida</taxon>
        <taxon>Liliopsida</taxon>
        <taxon>Poales</taxon>
        <taxon>Poaceae</taxon>
        <taxon>PACMAD clade</taxon>
        <taxon>Panicoideae</taxon>
        <taxon>Panicodae</taxon>
        <taxon>Paniceae</taxon>
        <taxon>Panicinae</taxon>
        <taxon>Panicum</taxon>
        <taxon>Panicum sect. Hiantes</taxon>
    </lineage>
</organism>
<dbReference type="OrthoDB" id="340681at2759"/>
<reference evidence="2" key="1">
    <citation type="submission" date="2020-05" db="EMBL/GenBank/DDBJ databases">
        <title>WGS assembly of Panicum virgatum.</title>
        <authorList>
            <person name="Lovell J.T."/>
            <person name="Jenkins J."/>
            <person name="Shu S."/>
            <person name="Juenger T.E."/>
            <person name="Schmutz J."/>
        </authorList>
    </citation>
    <scope>NUCLEOTIDE SEQUENCE</scope>
    <source>
        <strain evidence="2">AP13</strain>
    </source>
</reference>
<dbReference type="AlphaFoldDB" id="A0A8T0QY29"/>
<evidence type="ECO:0000256" key="1">
    <source>
        <dbReference type="SAM" id="MobiDB-lite"/>
    </source>
</evidence>
<gene>
    <name evidence="2" type="ORF">PVAP13_6NG159700</name>
</gene>
<evidence type="ECO:0000313" key="2">
    <source>
        <dbReference type="EMBL" id="KAG2578182.1"/>
    </source>
</evidence>
<proteinExistence type="predicted"/>
<evidence type="ECO:0008006" key="4">
    <source>
        <dbReference type="Google" id="ProtNLM"/>
    </source>
</evidence>
<dbReference type="InterPro" id="IPR006886">
    <property type="entry name" value="RNA_pol_III_Rpc5"/>
</dbReference>
<dbReference type="PANTHER" id="PTHR12069">
    <property type="entry name" value="DNA-DIRECTED RNA POLYMERASES III 80 KDA POLYPEPTIDE RNA POLYMERASE III SUBUNIT 5"/>
    <property type="match status" value="1"/>
</dbReference>
<feature type="compositionally biased region" description="Basic and acidic residues" evidence="1">
    <location>
        <begin position="293"/>
        <end position="307"/>
    </location>
</feature>
<comment type="caution">
    <text evidence="2">The sequence shown here is derived from an EMBL/GenBank/DDBJ whole genome shotgun (WGS) entry which is preliminary data.</text>
</comment>
<dbReference type="GO" id="GO:0042797">
    <property type="term" value="P:tRNA transcription by RNA polymerase III"/>
    <property type="evidence" value="ECO:0007669"/>
    <property type="project" value="TreeGrafter"/>
</dbReference>
<feature type="compositionally biased region" description="Polar residues" evidence="1">
    <location>
        <begin position="529"/>
        <end position="549"/>
    </location>
</feature>
<dbReference type="GO" id="GO:0005666">
    <property type="term" value="C:RNA polymerase III complex"/>
    <property type="evidence" value="ECO:0007669"/>
    <property type="project" value="TreeGrafter"/>
</dbReference>
<dbReference type="PANTHER" id="PTHR12069:SF0">
    <property type="entry name" value="DNA-DIRECTED RNA POLYMERASE III SUBUNIT RPC5"/>
    <property type="match status" value="1"/>
</dbReference>
<evidence type="ECO:0000313" key="3">
    <source>
        <dbReference type="Proteomes" id="UP000823388"/>
    </source>
</evidence>
<dbReference type="Proteomes" id="UP000823388">
    <property type="component" value="Chromosome 6N"/>
</dbReference>
<name>A0A8T0QY29_PANVG</name>